<dbReference type="InterPro" id="IPR011330">
    <property type="entry name" value="Glyco_hydro/deAcase_b/a-brl"/>
</dbReference>
<organism evidence="4 5">
    <name type="scientific">Eiseniibacteriota bacterium</name>
    <dbReference type="NCBI Taxonomy" id="2212470"/>
    <lineage>
        <taxon>Bacteria</taxon>
        <taxon>Candidatus Eiseniibacteriota</taxon>
    </lineage>
</organism>
<dbReference type="GO" id="GO:0016810">
    <property type="term" value="F:hydrolase activity, acting on carbon-nitrogen (but not peptide) bonds"/>
    <property type="evidence" value="ECO:0007669"/>
    <property type="project" value="InterPro"/>
</dbReference>
<dbReference type="EMBL" id="JABFRW010000212">
    <property type="protein sequence ID" value="NOT35687.1"/>
    <property type="molecule type" value="Genomic_DNA"/>
</dbReference>
<dbReference type="PANTHER" id="PTHR34216">
    <property type="match status" value="1"/>
</dbReference>
<reference evidence="4 5" key="1">
    <citation type="submission" date="2020-04" db="EMBL/GenBank/DDBJ databases">
        <title>Metagenomic profiling of ammonia- and methane-oxidizing microorganisms in a Dutch drinking water treatment plant.</title>
        <authorList>
            <person name="Poghosyan L."/>
            <person name="Leucker S."/>
        </authorList>
    </citation>
    <scope>NUCLEOTIDE SEQUENCE [LARGE SCALE GENOMIC DNA]</scope>
    <source>
        <strain evidence="4">S-RSF-IL-03</strain>
    </source>
</reference>
<evidence type="ECO:0000313" key="5">
    <source>
        <dbReference type="Proteomes" id="UP000580839"/>
    </source>
</evidence>
<name>A0A849SRP8_UNCEI</name>
<comment type="subcellular location">
    <subcellularLocation>
        <location evidence="1">Secreted</location>
    </subcellularLocation>
</comment>
<dbReference type="InterPro" id="IPR002509">
    <property type="entry name" value="NODB_dom"/>
</dbReference>
<dbReference type="Pfam" id="PF01522">
    <property type="entry name" value="Polysacc_deac_1"/>
    <property type="match status" value="1"/>
</dbReference>
<sequence length="338" mass="36575">MSARTVRWLLSLAHAPRGAGGRGSLTILRHHRVYDDRERPLYRLGVSAWVLRDQLRFLAAERLTPITVGEGLAHLAGGGAGHRVALSFDDGYRDNVERALPLLAETGARATFFLTAGLMEERQPAWWDVLDHALATTRSRELRWAPSGAPRVWPLGGLAERSAALHALLPAFRTSLAERDRRLASLRQALEVTAAAPCEFATWDEARAFAAAGMEVGAHTLHHPHLSVLEAADQHHEIAASKQQVEARLGVSVAGLAYPGGDHDDVTVAACRASGLTYAVTTRAGDVVAPFDPFRISRRGFSEGACLGPGGRFSRRLARAELDGAFDRLRATAREVAS</sequence>
<accession>A0A849SRP8</accession>
<dbReference type="PROSITE" id="PS51677">
    <property type="entry name" value="NODB"/>
    <property type="match status" value="1"/>
</dbReference>
<evidence type="ECO:0000256" key="2">
    <source>
        <dbReference type="ARBA" id="ARBA00022729"/>
    </source>
</evidence>
<comment type="caution">
    <text evidence="4">The sequence shown here is derived from an EMBL/GenBank/DDBJ whole genome shotgun (WGS) entry which is preliminary data.</text>
</comment>
<protein>
    <submittedName>
        <fullName evidence="4">Polysaccharide deacetylase family protein</fullName>
    </submittedName>
</protein>
<proteinExistence type="predicted"/>
<evidence type="ECO:0000259" key="3">
    <source>
        <dbReference type="PROSITE" id="PS51677"/>
    </source>
</evidence>
<dbReference type="SUPFAM" id="SSF88713">
    <property type="entry name" value="Glycoside hydrolase/deacetylase"/>
    <property type="match status" value="1"/>
</dbReference>
<dbReference type="CDD" id="cd10918">
    <property type="entry name" value="CE4_NodB_like_5s_6s"/>
    <property type="match status" value="1"/>
</dbReference>
<dbReference type="PANTHER" id="PTHR34216:SF3">
    <property type="entry name" value="POLY-BETA-1,6-N-ACETYL-D-GLUCOSAMINE N-DEACETYLASE"/>
    <property type="match status" value="1"/>
</dbReference>
<keyword evidence="2" id="KW-0732">Signal</keyword>
<dbReference type="Proteomes" id="UP000580839">
    <property type="component" value="Unassembled WGS sequence"/>
</dbReference>
<gene>
    <name evidence="4" type="ORF">HOP12_16220</name>
</gene>
<dbReference type="GO" id="GO:0005576">
    <property type="term" value="C:extracellular region"/>
    <property type="evidence" value="ECO:0007669"/>
    <property type="project" value="UniProtKB-SubCell"/>
</dbReference>
<dbReference type="AlphaFoldDB" id="A0A849SRP8"/>
<dbReference type="InterPro" id="IPR051398">
    <property type="entry name" value="Polysacch_Deacetylase"/>
</dbReference>
<dbReference type="Gene3D" id="3.20.20.370">
    <property type="entry name" value="Glycoside hydrolase/deacetylase"/>
    <property type="match status" value="1"/>
</dbReference>
<evidence type="ECO:0000256" key="1">
    <source>
        <dbReference type="ARBA" id="ARBA00004613"/>
    </source>
</evidence>
<evidence type="ECO:0000313" key="4">
    <source>
        <dbReference type="EMBL" id="NOT35687.1"/>
    </source>
</evidence>
<feature type="domain" description="NodB homology" evidence="3">
    <location>
        <begin position="82"/>
        <end position="338"/>
    </location>
</feature>
<dbReference type="GO" id="GO:0005975">
    <property type="term" value="P:carbohydrate metabolic process"/>
    <property type="evidence" value="ECO:0007669"/>
    <property type="project" value="InterPro"/>
</dbReference>